<dbReference type="InterPro" id="IPR036388">
    <property type="entry name" value="WH-like_DNA-bd_sf"/>
</dbReference>
<dbReference type="InterPro" id="IPR050679">
    <property type="entry name" value="Bact_HTH_transcr_reg"/>
</dbReference>
<reference evidence="6 7" key="1">
    <citation type="submission" date="2018-08" db="EMBL/GenBank/DDBJ databases">
        <title>Isolation, diversity and antifungal activity of Actinobacteria from wheat.</title>
        <authorList>
            <person name="Han C."/>
        </authorList>
    </citation>
    <scope>NUCLEOTIDE SEQUENCE [LARGE SCALE GENOMIC DNA]</scope>
    <source>
        <strain evidence="6 7">NEAU-YY421</strain>
    </source>
</reference>
<dbReference type="Gene3D" id="1.10.10.10">
    <property type="entry name" value="Winged helix-like DNA-binding domain superfamily/Winged helix DNA-binding domain"/>
    <property type="match status" value="1"/>
</dbReference>
<evidence type="ECO:0000256" key="4">
    <source>
        <dbReference type="SAM" id="MobiDB-lite"/>
    </source>
</evidence>
<feature type="domain" description="HTH gntR-type" evidence="5">
    <location>
        <begin position="70"/>
        <end position="138"/>
    </location>
</feature>
<sequence length="318" mass="34088">MWRDRTSRSDGRGGSGSWSSPRGRRGSLPVGCTTCVDGGSPRLGRARIGAGDGRTAYGRAAVVDGGARPGALYRKVAADLGREITEGAYGSGGRLPAEGELAERYGVSRGTVRQALSVLRADGLITSRRGTRRVVLRTSQVQSFGELLSFTRWARSIGEEPGSRIVRVENEERATAAEREQLRLAEDARVCRMVRVRSLSGRPVMVERTVYPEAVGALVAGLDEGAVSHTVRLEEQGVLFADAQHTVDLVRADEEDAELLGCRPGDPLLRERRRSTDPAGAPIEWSEDRYLPGTVAFTVHSSAAAGTLARRPGMPPSG</sequence>
<protein>
    <submittedName>
        <fullName evidence="6">GntR family transcriptional regulator</fullName>
    </submittedName>
</protein>
<proteinExistence type="predicted"/>
<evidence type="ECO:0000313" key="6">
    <source>
        <dbReference type="EMBL" id="RFU82796.1"/>
    </source>
</evidence>
<dbReference type="EMBL" id="QUAK01000232">
    <property type="protein sequence ID" value="RFU82796.1"/>
    <property type="molecule type" value="Genomic_DNA"/>
</dbReference>
<dbReference type="GO" id="GO:0045892">
    <property type="term" value="P:negative regulation of DNA-templated transcription"/>
    <property type="evidence" value="ECO:0007669"/>
    <property type="project" value="TreeGrafter"/>
</dbReference>
<dbReference type="OrthoDB" id="3210131at2"/>
<evidence type="ECO:0000259" key="5">
    <source>
        <dbReference type="PROSITE" id="PS50949"/>
    </source>
</evidence>
<dbReference type="PANTHER" id="PTHR44846:SF1">
    <property type="entry name" value="MANNOSYL-D-GLYCERATE TRANSPORT_METABOLISM SYSTEM REPRESSOR MNGR-RELATED"/>
    <property type="match status" value="1"/>
</dbReference>
<dbReference type="Gene3D" id="3.40.1410.10">
    <property type="entry name" value="Chorismate lyase-like"/>
    <property type="match status" value="1"/>
</dbReference>
<gene>
    <name evidence="6" type="ORF">DY218_31115</name>
</gene>
<dbReference type="Pfam" id="PF00392">
    <property type="entry name" value="GntR"/>
    <property type="match status" value="1"/>
</dbReference>
<dbReference type="SUPFAM" id="SSF46785">
    <property type="entry name" value="Winged helix' DNA-binding domain"/>
    <property type="match status" value="1"/>
</dbReference>
<evidence type="ECO:0000256" key="3">
    <source>
        <dbReference type="ARBA" id="ARBA00023163"/>
    </source>
</evidence>
<dbReference type="SMART" id="SM00866">
    <property type="entry name" value="UTRA"/>
    <property type="match status" value="1"/>
</dbReference>
<dbReference type="GO" id="GO:0003677">
    <property type="term" value="F:DNA binding"/>
    <property type="evidence" value="ECO:0007669"/>
    <property type="project" value="UniProtKB-KW"/>
</dbReference>
<dbReference type="GO" id="GO:0003700">
    <property type="term" value="F:DNA-binding transcription factor activity"/>
    <property type="evidence" value="ECO:0007669"/>
    <property type="project" value="InterPro"/>
</dbReference>
<dbReference type="PANTHER" id="PTHR44846">
    <property type="entry name" value="MANNOSYL-D-GLYCERATE TRANSPORT/METABOLISM SYSTEM REPRESSOR MNGR-RELATED"/>
    <property type="match status" value="1"/>
</dbReference>
<keyword evidence="1" id="KW-0805">Transcription regulation</keyword>
<keyword evidence="3" id="KW-0804">Transcription</keyword>
<dbReference type="PRINTS" id="PR00035">
    <property type="entry name" value="HTHGNTR"/>
</dbReference>
<dbReference type="Proteomes" id="UP000263094">
    <property type="component" value="Unassembled WGS sequence"/>
</dbReference>
<feature type="compositionally biased region" description="Basic and acidic residues" evidence="4">
    <location>
        <begin position="1"/>
        <end position="11"/>
    </location>
</feature>
<dbReference type="InterPro" id="IPR028978">
    <property type="entry name" value="Chorismate_lyase_/UTRA_dom_sf"/>
</dbReference>
<evidence type="ECO:0000256" key="2">
    <source>
        <dbReference type="ARBA" id="ARBA00023125"/>
    </source>
</evidence>
<dbReference type="InterPro" id="IPR011663">
    <property type="entry name" value="UTRA"/>
</dbReference>
<dbReference type="InterPro" id="IPR000524">
    <property type="entry name" value="Tscrpt_reg_HTH_GntR"/>
</dbReference>
<dbReference type="PROSITE" id="PS50949">
    <property type="entry name" value="HTH_GNTR"/>
    <property type="match status" value="1"/>
</dbReference>
<dbReference type="CDD" id="cd07377">
    <property type="entry name" value="WHTH_GntR"/>
    <property type="match status" value="1"/>
</dbReference>
<evidence type="ECO:0000256" key="1">
    <source>
        <dbReference type="ARBA" id="ARBA00023015"/>
    </source>
</evidence>
<dbReference type="AlphaFoldDB" id="A0A372LVU0"/>
<feature type="region of interest" description="Disordered" evidence="4">
    <location>
        <begin position="1"/>
        <end position="32"/>
    </location>
</feature>
<dbReference type="SMART" id="SM00345">
    <property type="entry name" value="HTH_GNTR"/>
    <property type="match status" value="1"/>
</dbReference>
<comment type="caution">
    <text evidence="6">The sequence shown here is derived from an EMBL/GenBank/DDBJ whole genome shotgun (WGS) entry which is preliminary data.</text>
</comment>
<dbReference type="InterPro" id="IPR036390">
    <property type="entry name" value="WH_DNA-bd_sf"/>
</dbReference>
<organism evidence="6 7">
    <name type="scientific">Streptomyces triticagri</name>
    <dbReference type="NCBI Taxonomy" id="2293568"/>
    <lineage>
        <taxon>Bacteria</taxon>
        <taxon>Bacillati</taxon>
        <taxon>Actinomycetota</taxon>
        <taxon>Actinomycetes</taxon>
        <taxon>Kitasatosporales</taxon>
        <taxon>Streptomycetaceae</taxon>
        <taxon>Streptomyces</taxon>
    </lineage>
</organism>
<keyword evidence="2" id="KW-0238">DNA-binding</keyword>
<dbReference type="Pfam" id="PF07702">
    <property type="entry name" value="UTRA"/>
    <property type="match status" value="1"/>
</dbReference>
<keyword evidence="7" id="KW-1185">Reference proteome</keyword>
<name>A0A372LVU0_9ACTN</name>
<dbReference type="SUPFAM" id="SSF64288">
    <property type="entry name" value="Chorismate lyase-like"/>
    <property type="match status" value="1"/>
</dbReference>
<evidence type="ECO:0000313" key="7">
    <source>
        <dbReference type="Proteomes" id="UP000263094"/>
    </source>
</evidence>
<accession>A0A372LVU0</accession>